<sequence>MPSQFEMACDDPRFVFDSLLGIGLFEGHPIIQVASNGQIVLDVPQSFESIFDAMLGSSTTEAWKISFSCKVFGVFADPNLPTISAGLSMTIRDTTCWAQD</sequence>
<name>A0A812XHZ1_SYMPI</name>
<reference evidence="1" key="1">
    <citation type="submission" date="2021-02" db="EMBL/GenBank/DDBJ databases">
        <authorList>
            <person name="Dougan E. K."/>
            <person name="Rhodes N."/>
            <person name="Thang M."/>
            <person name="Chan C."/>
        </authorList>
    </citation>
    <scope>NUCLEOTIDE SEQUENCE</scope>
</reference>
<comment type="caution">
    <text evidence="1">The sequence shown here is derived from an EMBL/GenBank/DDBJ whole genome shotgun (WGS) entry which is preliminary data.</text>
</comment>
<evidence type="ECO:0000313" key="2">
    <source>
        <dbReference type="Proteomes" id="UP000649617"/>
    </source>
</evidence>
<accession>A0A812XHZ1</accession>
<keyword evidence="2" id="KW-1185">Reference proteome</keyword>
<dbReference type="EMBL" id="CAJNIZ010046031">
    <property type="protein sequence ID" value="CAE7737149.1"/>
    <property type="molecule type" value="Genomic_DNA"/>
</dbReference>
<proteinExistence type="predicted"/>
<dbReference type="Proteomes" id="UP000649617">
    <property type="component" value="Unassembled WGS sequence"/>
</dbReference>
<organism evidence="1 2">
    <name type="scientific">Symbiodinium pilosum</name>
    <name type="common">Dinoflagellate</name>
    <dbReference type="NCBI Taxonomy" id="2952"/>
    <lineage>
        <taxon>Eukaryota</taxon>
        <taxon>Sar</taxon>
        <taxon>Alveolata</taxon>
        <taxon>Dinophyceae</taxon>
        <taxon>Suessiales</taxon>
        <taxon>Symbiodiniaceae</taxon>
        <taxon>Symbiodinium</taxon>
    </lineage>
</organism>
<evidence type="ECO:0000313" key="1">
    <source>
        <dbReference type="EMBL" id="CAE7737149.1"/>
    </source>
</evidence>
<gene>
    <name evidence="1" type="ORF">SPIL2461_LOCUS21185</name>
</gene>
<dbReference type="OrthoDB" id="420398at2759"/>
<dbReference type="AlphaFoldDB" id="A0A812XHZ1"/>
<protein>
    <submittedName>
        <fullName evidence="1">Uncharacterized protein</fullName>
    </submittedName>
</protein>
<feature type="non-terminal residue" evidence="1">
    <location>
        <position position="100"/>
    </location>
</feature>